<reference evidence="2" key="1">
    <citation type="submission" date="2018-11" db="EMBL/GenBank/DDBJ databases">
        <authorList>
            <person name="Alioto T."/>
            <person name="Alioto T."/>
        </authorList>
    </citation>
    <scope>NUCLEOTIDE SEQUENCE</scope>
</reference>
<dbReference type="Proteomes" id="UP000596742">
    <property type="component" value="Unassembled WGS sequence"/>
</dbReference>
<evidence type="ECO:0000313" key="3">
    <source>
        <dbReference type="Proteomes" id="UP000596742"/>
    </source>
</evidence>
<gene>
    <name evidence="2" type="ORF">MGAL_10B091485</name>
</gene>
<accession>A0A8B6GL80</accession>
<keyword evidence="3" id="KW-1185">Reference proteome</keyword>
<protein>
    <submittedName>
        <fullName evidence="2">Uncharacterized protein</fullName>
    </submittedName>
</protein>
<name>A0A8B6GL80_MYTGA</name>
<dbReference type="EMBL" id="UYJE01008624">
    <property type="protein sequence ID" value="VDI65504.1"/>
    <property type="molecule type" value="Genomic_DNA"/>
</dbReference>
<evidence type="ECO:0000313" key="2">
    <source>
        <dbReference type="EMBL" id="VDI65504.1"/>
    </source>
</evidence>
<feature type="transmembrane region" description="Helical" evidence="1">
    <location>
        <begin position="6"/>
        <end position="27"/>
    </location>
</feature>
<evidence type="ECO:0000256" key="1">
    <source>
        <dbReference type="SAM" id="Phobius"/>
    </source>
</evidence>
<proteinExistence type="predicted"/>
<organism evidence="2 3">
    <name type="scientific">Mytilus galloprovincialis</name>
    <name type="common">Mediterranean mussel</name>
    <dbReference type="NCBI Taxonomy" id="29158"/>
    <lineage>
        <taxon>Eukaryota</taxon>
        <taxon>Metazoa</taxon>
        <taxon>Spiralia</taxon>
        <taxon>Lophotrochozoa</taxon>
        <taxon>Mollusca</taxon>
        <taxon>Bivalvia</taxon>
        <taxon>Autobranchia</taxon>
        <taxon>Pteriomorphia</taxon>
        <taxon>Mytilida</taxon>
        <taxon>Mytiloidea</taxon>
        <taxon>Mytilidae</taxon>
        <taxon>Mytilinae</taxon>
        <taxon>Mytilus</taxon>
    </lineage>
</organism>
<dbReference type="AlphaFoldDB" id="A0A8B6GL80"/>
<keyword evidence="1" id="KW-1133">Transmembrane helix</keyword>
<sequence length="132" mass="14834">MVNICYSSIIWTIIFSILVISVMADYLDDESFGLADNPSWLENSEPEEGNGNLINPEEDQIVVDRRGFNRYLSKHKGVIPYYLHRDGINYGGRPGPASTRLWGSRLYGMSRMRPSFGLVSVNSRSGPFGAKK</sequence>
<dbReference type="OrthoDB" id="10411321at2759"/>
<keyword evidence="1" id="KW-0472">Membrane</keyword>
<comment type="caution">
    <text evidence="2">The sequence shown here is derived from an EMBL/GenBank/DDBJ whole genome shotgun (WGS) entry which is preliminary data.</text>
</comment>
<keyword evidence="1" id="KW-0812">Transmembrane</keyword>